<evidence type="ECO:0000256" key="4">
    <source>
        <dbReference type="ARBA" id="ARBA00022853"/>
    </source>
</evidence>
<keyword evidence="8" id="KW-0539">Nucleus</keyword>
<evidence type="ECO:0000256" key="5">
    <source>
        <dbReference type="ARBA" id="ARBA00023015"/>
    </source>
</evidence>
<keyword evidence="13" id="KW-1185">Reference proteome</keyword>
<evidence type="ECO:0000256" key="1">
    <source>
        <dbReference type="ARBA" id="ARBA00004123"/>
    </source>
</evidence>
<comment type="subcellular location">
    <subcellularLocation>
        <location evidence="1">Nucleus</location>
    </subcellularLocation>
</comment>
<organism evidence="12 13">
    <name type="scientific">Blomia tropicalis</name>
    <name type="common">Mite</name>
    <dbReference type="NCBI Taxonomy" id="40697"/>
    <lineage>
        <taxon>Eukaryota</taxon>
        <taxon>Metazoa</taxon>
        <taxon>Ecdysozoa</taxon>
        <taxon>Arthropoda</taxon>
        <taxon>Chelicerata</taxon>
        <taxon>Arachnida</taxon>
        <taxon>Acari</taxon>
        <taxon>Acariformes</taxon>
        <taxon>Sarcoptiformes</taxon>
        <taxon>Astigmata</taxon>
        <taxon>Glycyphagoidea</taxon>
        <taxon>Echimyopodidae</taxon>
        <taxon>Blomia</taxon>
    </lineage>
</organism>
<dbReference type="InterPro" id="IPR015418">
    <property type="entry name" value="Eaf6"/>
</dbReference>
<evidence type="ECO:0000313" key="13">
    <source>
        <dbReference type="Proteomes" id="UP001142055"/>
    </source>
</evidence>
<evidence type="ECO:0000256" key="11">
    <source>
        <dbReference type="SAM" id="MobiDB-lite"/>
    </source>
</evidence>
<dbReference type="Pfam" id="PF09340">
    <property type="entry name" value="NuA4"/>
    <property type="match status" value="1"/>
</dbReference>
<dbReference type="GO" id="GO:0000123">
    <property type="term" value="C:histone acetyltransferase complex"/>
    <property type="evidence" value="ECO:0007669"/>
    <property type="project" value="InterPro"/>
</dbReference>
<evidence type="ECO:0000256" key="8">
    <source>
        <dbReference type="ARBA" id="ARBA00023242"/>
    </source>
</evidence>
<evidence type="ECO:0000256" key="2">
    <source>
        <dbReference type="ARBA" id="ARBA00010916"/>
    </source>
</evidence>
<dbReference type="AlphaFoldDB" id="A0A9Q0M2N4"/>
<feature type="region of interest" description="Disordered" evidence="11">
    <location>
        <begin position="114"/>
        <end position="162"/>
    </location>
</feature>
<feature type="compositionally biased region" description="Basic residues" evidence="11">
    <location>
        <begin position="142"/>
        <end position="162"/>
    </location>
</feature>
<keyword evidence="5 9" id="KW-0805">Transcription regulation</keyword>
<feature type="coiled-coil region" evidence="10">
    <location>
        <begin position="19"/>
        <end position="46"/>
    </location>
</feature>
<evidence type="ECO:0000313" key="12">
    <source>
        <dbReference type="EMBL" id="KAJ6218101.1"/>
    </source>
</evidence>
<accession>A0A9Q0M2N4</accession>
<dbReference type="GO" id="GO:0005634">
    <property type="term" value="C:nucleus"/>
    <property type="evidence" value="ECO:0007669"/>
    <property type="project" value="UniProtKB-SubCell"/>
</dbReference>
<gene>
    <name evidence="12" type="ORF">RDWZM_009258</name>
</gene>
<proteinExistence type="inferred from homology"/>
<feature type="compositionally biased region" description="Polar residues" evidence="11">
    <location>
        <begin position="114"/>
        <end position="133"/>
    </location>
</feature>
<keyword evidence="7 9" id="KW-0804">Transcription</keyword>
<evidence type="ECO:0000256" key="7">
    <source>
        <dbReference type="ARBA" id="ARBA00023163"/>
    </source>
</evidence>
<protein>
    <recommendedName>
        <fullName evidence="3">Chromatin modification-related protein MEAF6</fullName>
    </recommendedName>
</protein>
<reference evidence="12" key="1">
    <citation type="submission" date="2022-12" db="EMBL/GenBank/DDBJ databases">
        <title>Genome assemblies of Blomia tropicalis.</title>
        <authorList>
            <person name="Cui Y."/>
        </authorList>
    </citation>
    <scope>NUCLEOTIDE SEQUENCE</scope>
    <source>
        <tissue evidence="12">Adult mites</tissue>
    </source>
</reference>
<keyword evidence="6 10" id="KW-0175">Coiled coil</keyword>
<comment type="similarity">
    <text evidence="2 9">Belongs to the EAF6 family.</text>
</comment>
<evidence type="ECO:0000256" key="6">
    <source>
        <dbReference type="ARBA" id="ARBA00023054"/>
    </source>
</evidence>
<name>A0A9Q0M2N4_BLOTA</name>
<dbReference type="Proteomes" id="UP001142055">
    <property type="component" value="Chromosome 3"/>
</dbReference>
<sequence>MSTKNFNSTPTVLDTRAQLADLINKRAALQESLQSLENQIYNFEGSYLEETYQYGNIIKGWDRYLTSNRNIQSTSDKRNVRKFKEADRLFSRSSITSQMFRLQNGKDMELAVNDQDNQNTNSGSDDVDGTNSGDEGAPKMAKVSHKSKKIMAKRPKNRTQDD</sequence>
<dbReference type="EMBL" id="JAPWDV010000003">
    <property type="protein sequence ID" value="KAJ6218101.1"/>
    <property type="molecule type" value="Genomic_DNA"/>
</dbReference>
<dbReference type="GO" id="GO:0006325">
    <property type="term" value="P:chromatin organization"/>
    <property type="evidence" value="ECO:0007669"/>
    <property type="project" value="UniProtKB-KW"/>
</dbReference>
<dbReference type="PANTHER" id="PTHR13476">
    <property type="entry name" value="CHROMATIN MODIFICATION-RELATED PROTEIN MEAF6"/>
    <property type="match status" value="1"/>
</dbReference>
<evidence type="ECO:0000256" key="3">
    <source>
        <dbReference type="ARBA" id="ARBA00019141"/>
    </source>
</evidence>
<evidence type="ECO:0000256" key="9">
    <source>
        <dbReference type="RuleBase" id="RU368022"/>
    </source>
</evidence>
<comment type="caution">
    <text evidence="12">The sequence shown here is derived from an EMBL/GenBank/DDBJ whole genome shotgun (WGS) entry which is preliminary data.</text>
</comment>
<dbReference type="OMA" id="TYQYGNI"/>
<evidence type="ECO:0000256" key="10">
    <source>
        <dbReference type="SAM" id="Coils"/>
    </source>
</evidence>
<keyword evidence="4" id="KW-0156">Chromatin regulator</keyword>